<comment type="caution">
    <text evidence="2">The sequence shown here is derived from an EMBL/GenBank/DDBJ whole genome shotgun (WGS) entry which is preliminary data.</text>
</comment>
<dbReference type="Proteomes" id="UP000606580">
    <property type="component" value="Unassembled WGS sequence"/>
</dbReference>
<protein>
    <submittedName>
        <fullName evidence="2">Uncharacterized protein</fullName>
    </submittedName>
</protein>
<dbReference type="PROSITE" id="PS51257">
    <property type="entry name" value="PROKAR_LIPOPROTEIN"/>
    <property type="match status" value="1"/>
</dbReference>
<evidence type="ECO:0000256" key="1">
    <source>
        <dbReference type="SAM" id="Phobius"/>
    </source>
</evidence>
<accession>A0A848D7U2</accession>
<keyword evidence="1" id="KW-1133">Transmembrane helix</keyword>
<evidence type="ECO:0000313" key="2">
    <source>
        <dbReference type="EMBL" id="NMG83219.1"/>
    </source>
</evidence>
<sequence length="241" mass="27339">MAIRLKIVISLTLLLLMNTAAACTTQDTTVIINSQNITSTTTVYYTGNDSTRLQTMIDFEGDNNSYVNAWELLKYENTKRKQIASIPYTIENVSLQQTNKDVTINRETIGKTNTARQINISTTLLSIYTCKNKTPITIKPPDNRTTILIHENINIEQIIPLLKTKEVDCYQQITLQTNNTTTFKLAPKKESPTVQNTTEYINTGEVETTANQQNETDDTLFIVFAIPVLLIILLIILYRRK</sequence>
<dbReference type="EMBL" id="WNEG01000063">
    <property type="protein sequence ID" value="NMG83219.1"/>
    <property type="molecule type" value="Genomic_DNA"/>
</dbReference>
<evidence type="ECO:0000313" key="3">
    <source>
        <dbReference type="Proteomes" id="UP000606580"/>
    </source>
</evidence>
<name>A0A848D7U2_9EURY</name>
<keyword evidence="1" id="KW-0812">Transmembrane</keyword>
<proteinExistence type="predicted"/>
<gene>
    <name evidence="2" type="ORF">GIS02_03305</name>
</gene>
<feature type="transmembrane region" description="Helical" evidence="1">
    <location>
        <begin position="219"/>
        <end position="238"/>
    </location>
</feature>
<keyword evidence="1" id="KW-0472">Membrane</keyword>
<organism evidence="2 3">
    <name type="scientific">Candidatus Ethanoperedens thermophilum</name>
    <dbReference type="NCBI Taxonomy" id="2766897"/>
    <lineage>
        <taxon>Archaea</taxon>
        <taxon>Methanobacteriati</taxon>
        <taxon>Methanobacteriota</taxon>
        <taxon>Stenosarchaea group</taxon>
        <taxon>Methanomicrobia</taxon>
        <taxon>Methanosarcinales</taxon>
        <taxon>Methanosarcinales incertae sedis</taxon>
        <taxon>GOM Arc I cluster</taxon>
        <taxon>Candidatus Ethanoperedens</taxon>
    </lineage>
</organism>
<dbReference type="AlphaFoldDB" id="A0A848D7U2"/>
<reference evidence="2" key="1">
    <citation type="journal article" date="2020" name="MBio">
        <title>'Candidatus Ethanoperedens,' a Thermophilic Genus of Archaea Mediating the Anaerobic Oxidation of Ethane.</title>
        <authorList>
            <person name="Hahn C.J."/>
            <person name="Laso-Perez R."/>
            <person name="Vulcano F."/>
            <person name="Vaziourakis K.M."/>
            <person name="Stokke R."/>
            <person name="Steen I.H."/>
            <person name="Teske A."/>
            <person name="Boetius A."/>
            <person name="Liebeke M."/>
            <person name="Amann R."/>
            <person name="Knittel K."/>
            <person name="Wegener G."/>
        </authorList>
    </citation>
    <scope>NUCLEOTIDE SEQUENCE</scope>
    <source>
        <strain evidence="2">GoM-Arc1-LC-WB58</strain>
    </source>
</reference>